<evidence type="ECO:0000313" key="1">
    <source>
        <dbReference type="EMBL" id="QIH42792.1"/>
    </source>
</evidence>
<sequence length="60" mass="6652">MGVDKQTLRAMDGSAELQGRMNARLRLTPIRCSPMLSLSIFLSRMVLKVKKANIAAMLAF</sequence>
<dbReference type="AlphaFoldDB" id="A0A6G7CL16"/>
<keyword evidence="2" id="KW-1185">Reference proteome</keyword>
<protein>
    <submittedName>
        <fullName evidence="1">Uncharacterized protein</fullName>
    </submittedName>
</protein>
<dbReference type="RefSeq" id="WP_165312346.1">
    <property type="nucleotide sequence ID" value="NZ_CP049331.1"/>
</dbReference>
<reference evidence="1 2" key="1">
    <citation type="submission" date="2020-02" db="EMBL/GenBank/DDBJ databases">
        <title>A complete genome of a marine bacterium Vibrio sp. ZWAL4003 isolated from the mangrove sediment with the ability to degrade polysaccharides.</title>
        <authorList>
            <person name="Wu J."/>
            <person name="Qu W."/>
            <person name="Zeng R."/>
        </authorList>
    </citation>
    <scope>NUCLEOTIDE SEQUENCE [LARGE SCALE GENOMIC DNA]</scope>
    <source>
        <strain evidence="1 2">ZWAL4003</strain>
    </source>
</reference>
<name>A0A6G7CL16_9VIBR</name>
<dbReference type="Proteomes" id="UP000503003">
    <property type="component" value="Chromosome 1"/>
</dbReference>
<evidence type="ECO:0000313" key="2">
    <source>
        <dbReference type="Proteomes" id="UP000503003"/>
    </source>
</evidence>
<dbReference type="KEGG" id="vzi:G5S32_12710"/>
<gene>
    <name evidence="1" type="ORF">G5S32_12710</name>
</gene>
<accession>A0A6G7CL16</accession>
<dbReference type="EMBL" id="CP049331">
    <property type="protein sequence ID" value="QIH42792.1"/>
    <property type="molecule type" value="Genomic_DNA"/>
</dbReference>
<proteinExistence type="predicted"/>
<organism evidence="1 2">
    <name type="scientific">Vibrio ziniensis</name>
    <dbReference type="NCBI Taxonomy" id="2711221"/>
    <lineage>
        <taxon>Bacteria</taxon>
        <taxon>Pseudomonadati</taxon>
        <taxon>Pseudomonadota</taxon>
        <taxon>Gammaproteobacteria</taxon>
        <taxon>Vibrionales</taxon>
        <taxon>Vibrionaceae</taxon>
        <taxon>Vibrio</taxon>
    </lineage>
</organism>